<dbReference type="GeneID" id="104738627"/>
<accession>A0ABM0VJA4</accession>
<proteinExistence type="predicted"/>
<name>A0ABM0VJA4_CAMSA</name>
<organism evidence="3 4">
    <name type="scientific">Camelina sativa</name>
    <name type="common">False flax</name>
    <name type="synonym">Myagrum sativum</name>
    <dbReference type="NCBI Taxonomy" id="90675"/>
    <lineage>
        <taxon>Eukaryota</taxon>
        <taxon>Viridiplantae</taxon>
        <taxon>Streptophyta</taxon>
        <taxon>Embryophyta</taxon>
        <taxon>Tracheophyta</taxon>
        <taxon>Spermatophyta</taxon>
        <taxon>Magnoliopsida</taxon>
        <taxon>eudicotyledons</taxon>
        <taxon>Gunneridae</taxon>
        <taxon>Pentapetalae</taxon>
        <taxon>rosids</taxon>
        <taxon>malvids</taxon>
        <taxon>Brassicales</taxon>
        <taxon>Brassicaceae</taxon>
        <taxon>Camelineae</taxon>
        <taxon>Camelina</taxon>
    </lineage>
</organism>
<dbReference type="CDD" id="cd10910">
    <property type="entry name" value="PIN_limkain_b1_N_like"/>
    <property type="match status" value="1"/>
</dbReference>
<reference evidence="4" key="2">
    <citation type="submission" date="2025-08" db="UniProtKB">
        <authorList>
            <consortium name="RefSeq"/>
        </authorList>
    </citation>
    <scope>IDENTIFICATION</scope>
    <source>
        <tissue evidence="4">Leaf</tissue>
    </source>
</reference>
<evidence type="ECO:0000313" key="4">
    <source>
        <dbReference type="RefSeq" id="XP_010457094.2"/>
    </source>
</evidence>
<feature type="domain" description="C2H2-type" evidence="2">
    <location>
        <begin position="235"/>
        <end position="257"/>
    </location>
</feature>
<evidence type="ECO:0000256" key="1">
    <source>
        <dbReference type="SAM" id="MobiDB-lite"/>
    </source>
</evidence>
<feature type="region of interest" description="Disordered" evidence="1">
    <location>
        <begin position="44"/>
        <end position="65"/>
    </location>
</feature>
<dbReference type="Proteomes" id="UP000694864">
    <property type="component" value="Chromosome 14"/>
</dbReference>
<reference evidence="3" key="1">
    <citation type="journal article" date="2014" name="Nat. Commun.">
        <title>The emerging biofuel crop Camelina sativa retains a highly undifferentiated hexaploid genome structure.</title>
        <authorList>
            <person name="Kagale S."/>
            <person name="Koh C."/>
            <person name="Nixon J."/>
            <person name="Bollina V."/>
            <person name="Clarke W.E."/>
            <person name="Tuteja R."/>
            <person name="Spillane C."/>
            <person name="Robinson S.J."/>
            <person name="Links M.G."/>
            <person name="Clarke C."/>
            <person name="Higgins E.E."/>
            <person name="Huebert T."/>
            <person name="Sharpe A.G."/>
            <person name="Parkin I.A."/>
        </authorList>
    </citation>
    <scope>NUCLEOTIDE SEQUENCE [LARGE SCALE GENOMIC DNA]</scope>
    <source>
        <strain evidence="3">cv. DH55</strain>
    </source>
</reference>
<dbReference type="PANTHER" id="PTHR14379">
    <property type="entry name" value="LIMKAIN B LKAP"/>
    <property type="match status" value="1"/>
</dbReference>
<sequence length="268" mass="28404">MSCMKAAAKAEAEAVAEAGAESGAEAVAEAGAVAEAVAEAGAEAGAEAEAEAGAEAEAEAGAGAEGVAPTQVWWDINRCPLPDDVDVGRFRPCIKRALEEKLGYAGPLTITAIGILTDVPPNFLKEVYSSGIGIYHVPRDIVDITATMLYWIWANPPPANVMLISTRANFSRTLDVLHEYEYNIVRSLSPEAPSASTSTSIWECLLASLLADDDMESSGGLEDRSSETGESALRCEQCGVTLQGIENFTTHLKSGEHLHNARYYRKKG</sequence>
<dbReference type="PANTHER" id="PTHR14379:SF19">
    <property type="entry name" value="ENDONUCLEASE OR GLYCOSYL HYDROLASE-RELATED"/>
    <property type="match status" value="1"/>
</dbReference>
<evidence type="ECO:0000313" key="3">
    <source>
        <dbReference type="Proteomes" id="UP000694864"/>
    </source>
</evidence>
<dbReference type="Pfam" id="PF01936">
    <property type="entry name" value="NYN"/>
    <property type="match status" value="1"/>
</dbReference>
<evidence type="ECO:0000259" key="2">
    <source>
        <dbReference type="PROSITE" id="PS00028"/>
    </source>
</evidence>
<dbReference type="PROSITE" id="PS00028">
    <property type="entry name" value="ZINC_FINGER_C2H2_1"/>
    <property type="match status" value="1"/>
</dbReference>
<dbReference type="RefSeq" id="XP_010457094.2">
    <property type="nucleotide sequence ID" value="XM_010458792.2"/>
</dbReference>
<keyword evidence="3" id="KW-1185">Reference proteome</keyword>
<gene>
    <name evidence="4" type="primary">LOC104738627</name>
</gene>
<dbReference type="InterPro" id="IPR024768">
    <property type="entry name" value="Marf1"/>
</dbReference>
<protein>
    <submittedName>
        <fullName evidence="4">Uncharacterized protein LOC104738627 isoform X1</fullName>
    </submittedName>
</protein>
<feature type="compositionally biased region" description="Acidic residues" evidence="1">
    <location>
        <begin position="46"/>
        <end position="58"/>
    </location>
</feature>
<dbReference type="InterPro" id="IPR013087">
    <property type="entry name" value="Znf_C2H2_type"/>
</dbReference>
<dbReference type="InterPro" id="IPR021139">
    <property type="entry name" value="NYN"/>
</dbReference>